<feature type="domain" description="Peptidase M14" evidence="3">
    <location>
        <begin position="171"/>
        <end position="414"/>
    </location>
</feature>
<dbReference type="OrthoDB" id="1119199at2"/>
<evidence type="ECO:0000313" key="5">
    <source>
        <dbReference type="Proteomes" id="UP000192796"/>
    </source>
</evidence>
<organism evidence="4 5">
    <name type="scientific">Niastella vici</name>
    <dbReference type="NCBI Taxonomy" id="1703345"/>
    <lineage>
        <taxon>Bacteria</taxon>
        <taxon>Pseudomonadati</taxon>
        <taxon>Bacteroidota</taxon>
        <taxon>Chitinophagia</taxon>
        <taxon>Chitinophagales</taxon>
        <taxon>Chitinophagaceae</taxon>
        <taxon>Niastella</taxon>
    </lineage>
</organism>
<proteinExistence type="inferred from homology"/>
<evidence type="ECO:0000256" key="1">
    <source>
        <dbReference type="ARBA" id="ARBA00001947"/>
    </source>
</evidence>
<dbReference type="SMART" id="SM00631">
    <property type="entry name" value="Zn_pept"/>
    <property type="match status" value="1"/>
</dbReference>
<dbReference type="GO" id="GO:0008270">
    <property type="term" value="F:zinc ion binding"/>
    <property type="evidence" value="ECO:0007669"/>
    <property type="project" value="InterPro"/>
</dbReference>
<comment type="similarity">
    <text evidence="2">Belongs to the peptidase M14 family.</text>
</comment>
<reference evidence="4 5" key="1">
    <citation type="submission" date="2016-03" db="EMBL/GenBank/DDBJ databases">
        <title>Niastella vici sp. nov., isolated from farmland soil.</title>
        <authorList>
            <person name="Chen L."/>
            <person name="Wang D."/>
            <person name="Yang S."/>
            <person name="Wang G."/>
        </authorList>
    </citation>
    <scope>NUCLEOTIDE SEQUENCE [LARGE SCALE GENOMIC DNA]</scope>
    <source>
        <strain evidence="4 5">DJ57</strain>
    </source>
</reference>
<dbReference type="PROSITE" id="PS52035">
    <property type="entry name" value="PEPTIDASE_M14"/>
    <property type="match status" value="1"/>
</dbReference>
<dbReference type="Pfam" id="PF00246">
    <property type="entry name" value="Peptidase_M14"/>
    <property type="match status" value="1"/>
</dbReference>
<dbReference type="Gene3D" id="2.60.40.3120">
    <property type="match status" value="1"/>
</dbReference>
<gene>
    <name evidence="4" type="ORF">A3860_11690</name>
</gene>
<dbReference type="EMBL" id="LVYD01000124">
    <property type="protein sequence ID" value="OQP57215.1"/>
    <property type="molecule type" value="Genomic_DNA"/>
</dbReference>
<dbReference type="Proteomes" id="UP000192796">
    <property type="component" value="Unassembled WGS sequence"/>
</dbReference>
<name>A0A1V9FFT0_9BACT</name>
<dbReference type="SUPFAM" id="SSF53187">
    <property type="entry name" value="Zn-dependent exopeptidases"/>
    <property type="match status" value="1"/>
</dbReference>
<evidence type="ECO:0000256" key="2">
    <source>
        <dbReference type="PROSITE-ProRule" id="PRU01379"/>
    </source>
</evidence>
<feature type="active site" description="Proton donor/acceptor" evidence="2">
    <location>
        <position position="389"/>
    </location>
</feature>
<dbReference type="CDD" id="cd06237">
    <property type="entry name" value="M14_Nna1-like"/>
    <property type="match status" value="1"/>
</dbReference>
<protein>
    <recommendedName>
        <fullName evidence="3">Peptidase M14 domain-containing protein</fullName>
    </recommendedName>
</protein>
<dbReference type="GO" id="GO:0004181">
    <property type="term" value="F:metallocarboxypeptidase activity"/>
    <property type="evidence" value="ECO:0007669"/>
    <property type="project" value="InterPro"/>
</dbReference>
<dbReference type="STRING" id="1703345.A3860_11690"/>
<evidence type="ECO:0000259" key="3">
    <source>
        <dbReference type="PROSITE" id="PS52035"/>
    </source>
</evidence>
<accession>A0A1V9FFT0</accession>
<dbReference type="Gene3D" id="3.40.630.10">
    <property type="entry name" value="Zn peptidases"/>
    <property type="match status" value="1"/>
</dbReference>
<dbReference type="PANTHER" id="PTHR12756">
    <property type="entry name" value="CYTOSOLIC CARBOXYPEPTIDASE"/>
    <property type="match status" value="1"/>
</dbReference>
<evidence type="ECO:0000313" key="4">
    <source>
        <dbReference type="EMBL" id="OQP57215.1"/>
    </source>
</evidence>
<dbReference type="PANTHER" id="PTHR12756:SF11">
    <property type="entry name" value="CYTOSOLIC CARBOXYPEPTIDASE 1"/>
    <property type="match status" value="1"/>
</dbReference>
<dbReference type="InterPro" id="IPR050821">
    <property type="entry name" value="Cytosolic_carboxypeptidase"/>
</dbReference>
<dbReference type="GO" id="GO:0006508">
    <property type="term" value="P:proteolysis"/>
    <property type="evidence" value="ECO:0007669"/>
    <property type="project" value="InterPro"/>
</dbReference>
<keyword evidence="5" id="KW-1185">Reference proteome</keyword>
<sequence>MNCNRIVFFICITIAGKIMAQAPRQFQGQGPIKGVSTEDRPVQKQWKGLFSFPGSEVFFDNDFEGGRLNGVARINDSTFSALITSENTPVNESPWYAFKVWSKRPQAITIVLTYQQGIRHRYAPRLSKNGHDWLSIEGPDAKKIFETDSLPVEYRFHLTVSRDTTWVAAQELYTSRRVKEWVKVISRKPGVTVTDIGRTHAGRPVTLLKIGNPASKNRMLIIGRQHPPEVTGQLAMQAFIENLNGDEPLAKKFREQFLIYLVPMMNPDGVDEGFWRHNAGGVDLNRDWAAFNQPETRAVRDFLQKELGDKNNKLWFGLDFHSTYDDIFYLVDPKLNGVLPGFIPAWLDQLRERIPGYTPNVKPLYSEGPTYTSFSYLFKTYGTEALVYEIGDKTSRDFIQQKSKVAATALMEMLLQKVN</sequence>
<dbReference type="InterPro" id="IPR000834">
    <property type="entry name" value="Peptidase_M14"/>
</dbReference>
<dbReference type="AlphaFoldDB" id="A0A1V9FFT0"/>
<comment type="caution">
    <text evidence="4">The sequence shown here is derived from an EMBL/GenBank/DDBJ whole genome shotgun (WGS) entry which is preliminary data.</text>
</comment>
<comment type="cofactor">
    <cofactor evidence="1">
        <name>Zn(2+)</name>
        <dbReference type="ChEBI" id="CHEBI:29105"/>
    </cofactor>
</comment>